<dbReference type="OrthoDB" id="9794876at2"/>
<dbReference type="CDD" id="cd20736">
    <property type="entry name" value="PoNe_Nuclease"/>
    <property type="match status" value="1"/>
</dbReference>
<dbReference type="NCBIfam" id="TIGR00252">
    <property type="entry name" value="YraN family protein"/>
    <property type="match status" value="1"/>
</dbReference>
<evidence type="ECO:0000313" key="3">
    <source>
        <dbReference type="EMBL" id="RJG03056.1"/>
    </source>
</evidence>
<protein>
    <recommendedName>
        <fullName evidence="2">UPF0102 protein D3878_16955</fullName>
    </recommendedName>
</protein>
<dbReference type="InterPro" id="IPR011856">
    <property type="entry name" value="tRNA_endonuc-like_dom_sf"/>
</dbReference>
<dbReference type="Pfam" id="PF02021">
    <property type="entry name" value="UPF0102"/>
    <property type="match status" value="1"/>
</dbReference>
<dbReference type="NCBIfam" id="NF009154">
    <property type="entry name" value="PRK12497.3-3"/>
    <property type="match status" value="1"/>
</dbReference>
<gene>
    <name evidence="3" type="ORF">D3878_16955</name>
</gene>
<dbReference type="RefSeq" id="WP_119786555.1">
    <property type="nucleotide sequence ID" value="NZ_QYUQ01000002.1"/>
</dbReference>
<proteinExistence type="inferred from homology"/>
<name>A0A3A3GLB1_9BURK</name>
<dbReference type="AlphaFoldDB" id="A0A3A3GLB1"/>
<dbReference type="HAMAP" id="MF_00048">
    <property type="entry name" value="UPF0102"/>
    <property type="match status" value="1"/>
</dbReference>
<dbReference type="SUPFAM" id="SSF52980">
    <property type="entry name" value="Restriction endonuclease-like"/>
    <property type="match status" value="1"/>
</dbReference>
<evidence type="ECO:0000256" key="2">
    <source>
        <dbReference type="HAMAP-Rule" id="MF_00048"/>
    </source>
</evidence>
<dbReference type="InterPro" id="IPR003509">
    <property type="entry name" value="UPF0102_YraN-like"/>
</dbReference>
<sequence length="115" mass="12650">MQTAKQVQGQAGEEAALAYLLQHGLTLVTRNFRCKAGEIDLIMREHASLVFVEVRKRASLDYGGAAASITPAKQRRLLRAAQVYLLRFKTLPACRFDVVAIDAGHLSWLKNAIAA</sequence>
<comment type="similarity">
    <text evidence="1 2">Belongs to the UPF0102 family.</text>
</comment>
<keyword evidence="4" id="KW-1185">Reference proteome</keyword>
<dbReference type="EMBL" id="QYUQ01000002">
    <property type="protein sequence ID" value="RJG03056.1"/>
    <property type="molecule type" value="Genomic_DNA"/>
</dbReference>
<accession>A0A3A3GLB1</accession>
<evidence type="ECO:0000256" key="1">
    <source>
        <dbReference type="ARBA" id="ARBA00006738"/>
    </source>
</evidence>
<dbReference type="Proteomes" id="UP000266327">
    <property type="component" value="Unassembled WGS sequence"/>
</dbReference>
<dbReference type="PANTHER" id="PTHR34039">
    <property type="entry name" value="UPF0102 PROTEIN YRAN"/>
    <property type="match status" value="1"/>
</dbReference>
<organism evidence="3 4">
    <name type="scientific">Noviherbaspirillum sedimenti</name>
    <dbReference type="NCBI Taxonomy" id="2320865"/>
    <lineage>
        <taxon>Bacteria</taxon>
        <taxon>Pseudomonadati</taxon>
        <taxon>Pseudomonadota</taxon>
        <taxon>Betaproteobacteria</taxon>
        <taxon>Burkholderiales</taxon>
        <taxon>Oxalobacteraceae</taxon>
        <taxon>Noviherbaspirillum</taxon>
    </lineage>
</organism>
<dbReference type="NCBIfam" id="NF009150">
    <property type="entry name" value="PRK12497.1-3"/>
    <property type="match status" value="1"/>
</dbReference>
<dbReference type="Gene3D" id="3.40.1350.10">
    <property type="match status" value="1"/>
</dbReference>
<dbReference type="GO" id="GO:0003676">
    <property type="term" value="F:nucleic acid binding"/>
    <property type="evidence" value="ECO:0007669"/>
    <property type="project" value="InterPro"/>
</dbReference>
<dbReference type="InterPro" id="IPR011335">
    <property type="entry name" value="Restrct_endonuc-II-like"/>
</dbReference>
<reference evidence="4" key="1">
    <citation type="submission" date="2018-09" db="EMBL/GenBank/DDBJ databases">
        <authorList>
            <person name="Zhu H."/>
        </authorList>
    </citation>
    <scope>NUCLEOTIDE SEQUENCE [LARGE SCALE GENOMIC DNA]</scope>
    <source>
        <strain evidence="4">K1S02-23</strain>
    </source>
</reference>
<evidence type="ECO:0000313" key="4">
    <source>
        <dbReference type="Proteomes" id="UP000266327"/>
    </source>
</evidence>
<dbReference type="PANTHER" id="PTHR34039:SF1">
    <property type="entry name" value="UPF0102 PROTEIN YRAN"/>
    <property type="match status" value="1"/>
</dbReference>
<comment type="caution">
    <text evidence="3">The sequence shown here is derived from an EMBL/GenBank/DDBJ whole genome shotgun (WGS) entry which is preliminary data.</text>
</comment>